<dbReference type="InterPro" id="IPR030662">
    <property type="entry name" value="DPH6/MJ0570"/>
</dbReference>
<accession>A0A6C0GT45</accession>
<dbReference type="RefSeq" id="WP_162447010.1">
    <property type="nucleotide sequence ID" value="NZ_CP048222.1"/>
</dbReference>
<dbReference type="GO" id="GO:0017178">
    <property type="term" value="F:diphthine-ammonia ligase activity"/>
    <property type="evidence" value="ECO:0007669"/>
    <property type="project" value="UniProtKB-EC"/>
</dbReference>
<dbReference type="InterPro" id="IPR002761">
    <property type="entry name" value="Diphthami_syn_dom"/>
</dbReference>
<reference evidence="2 3" key="1">
    <citation type="submission" date="2020-01" db="EMBL/GenBank/DDBJ databases">
        <authorList>
            <person name="Kim M.K."/>
        </authorList>
    </citation>
    <scope>NUCLEOTIDE SEQUENCE [LARGE SCALE GENOMIC DNA]</scope>
    <source>
        <strain evidence="2 3">172606-1</strain>
    </source>
</reference>
<proteinExistence type="predicted"/>
<dbReference type="Gene3D" id="3.90.1490.10">
    <property type="entry name" value="putative n-type atp pyrophosphatase, domain 2"/>
    <property type="match status" value="1"/>
</dbReference>
<dbReference type="KEGG" id="rhoz:GXP67_32655"/>
<evidence type="ECO:0000313" key="3">
    <source>
        <dbReference type="Proteomes" id="UP000480178"/>
    </source>
</evidence>
<dbReference type="AlphaFoldDB" id="A0A6C0GT45"/>
<dbReference type="Proteomes" id="UP000480178">
    <property type="component" value="Chromosome"/>
</dbReference>
<dbReference type="Pfam" id="PF01902">
    <property type="entry name" value="Diphthami_syn_2"/>
    <property type="match status" value="1"/>
</dbReference>
<dbReference type="EMBL" id="CP048222">
    <property type="protein sequence ID" value="QHT71067.1"/>
    <property type="molecule type" value="Genomic_DNA"/>
</dbReference>
<dbReference type="NCBIfam" id="TIGR00290">
    <property type="entry name" value="MJ0570_dom"/>
    <property type="match status" value="1"/>
</dbReference>
<dbReference type="GO" id="GO:0017183">
    <property type="term" value="P:protein histidyl modification to diphthamide"/>
    <property type="evidence" value="ECO:0007669"/>
    <property type="project" value="TreeGrafter"/>
</dbReference>
<sequence>MKKFVSSWSGGKDSCYACMLAIAQGMQPVALLNMMNENGQVSRSHAIPKPVLERQAAAMQLPLITSPASWSNYEAIFIQSLEQIIKQHGINTAVFGDIDLQAHRDWEEMVCSKTGIEAVLPLWQRNRKELVLEMIAHPIKAYIVSCNETMGEHFLGREINETLVSELEAIGVDACGENGEYHTLMVNCPLFTAEIPIRFGERMHHGNYWFIEME</sequence>
<keyword evidence="2" id="KW-0436">Ligase</keyword>
<name>A0A6C0GT45_9BACT</name>
<keyword evidence="3" id="KW-1185">Reference proteome</keyword>
<dbReference type="PANTHER" id="PTHR12196:SF2">
    <property type="entry name" value="DIPHTHINE--AMMONIA LIGASE"/>
    <property type="match status" value="1"/>
</dbReference>
<dbReference type="PIRSF" id="PIRSF039123">
    <property type="entry name" value="Diphthamide_synthase"/>
    <property type="match status" value="1"/>
</dbReference>
<dbReference type="EC" id="6.3.1.14" evidence="2"/>
<dbReference type="CDD" id="cd01994">
    <property type="entry name" value="AANH_PF0828-like"/>
    <property type="match status" value="1"/>
</dbReference>
<evidence type="ECO:0000313" key="2">
    <source>
        <dbReference type="EMBL" id="QHT71067.1"/>
    </source>
</evidence>
<dbReference type="Gene3D" id="3.40.50.620">
    <property type="entry name" value="HUPs"/>
    <property type="match status" value="1"/>
</dbReference>
<gene>
    <name evidence="2" type="ORF">GXP67_32655</name>
</gene>
<dbReference type="PANTHER" id="PTHR12196">
    <property type="entry name" value="DOMAIN OF UNKNOWN FUNCTION 71 DUF71 -CONTAINING PROTEIN"/>
    <property type="match status" value="1"/>
</dbReference>
<dbReference type="InterPro" id="IPR014729">
    <property type="entry name" value="Rossmann-like_a/b/a_fold"/>
</dbReference>
<protein>
    <submittedName>
        <fullName evidence="2">Diphthine--ammonia ligase</fullName>
        <ecNumber evidence="2">6.3.1.14</ecNumber>
    </submittedName>
</protein>
<evidence type="ECO:0000259" key="1">
    <source>
        <dbReference type="Pfam" id="PF01902"/>
    </source>
</evidence>
<organism evidence="2 3">
    <name type="scientific">Rhodocytophaga rosea</name>
    <dbReference type="NCBI Taxonomy" id="2704465"/>
    <lineage>
        <taxon>Bacteria</taxon>
        <taxon>Pseudomonadati</taxon>
        <taxon>Bacteroidota</taxon>
        <taxon>Cytophagia</taxon>
        <taxon>Cytophagales</taxon>
        <taxon>Rhodocytophagaceae</taxon>
        <taxon>Rhodocytophaga</taxon>
    </lineage>
</organism>
<dbReference type="SUPFAM" id="SSF52402">
    <property type="entry name" value="Adenine nucleotide alpha hydrolases-like"/>
    <property type="match status" value="1"/>
</dbReference>
<feature type="domain" description="Diphthamide synthase" evidence="1">
    <location>
        <begin position="4"/>
        <end position="214"/>
    </location>
</feature>